<proteinExistence type="predicted"/>
<feature type="region of interest" description="Disordered" evidence="1">
    <location>
        <begin position="105"/>
        <end position="125"/>
    </location>
</feature>
<name>A0A2P4XMP2_9STRA</name>
<protein>
    <submittedName>
        <fullName evidence="2">Uncharacterized protein</fullName>
    </submittedName>
</protein>
<evidence type="ECO:0000313" key="2">
    <source>
        <dbReference type="EMBL" id="POM66825.1"/>
    </source>
</evidence>
<gene>
    <name evidence="2" type="ORF">PHPALM_17257</name>
</gene>
<comment type="caution">
    <text evidence="2">The sequence shown here is derived from an EMBL/GenBank/DDBJ whole genome shotgun (WGS) entry which is preliminary data.</text>
</comment>
<keyword evidence="3" id="KW-1185">Reference proteome</keyword>
<evidence type="ECO:0000313" key="3">
    <source>
        <dbReference type="Proteomes" id="UP000237271"/>
    </source>
</evidence>
<dbReference type="AlphaFoldDB" id="A0A2P4XMP2"/>
<accession>A0A2P4XMP2</accession>
<dbReference type="Proteomes" id="UP000237271">
    <property type="component" value="Unassembled WGS sequence"/>
</dbReference>
<reference evidence="2 3" key="1">
    <citation type="journal article" date="2017" name="Genome Biol. Evol.">
        <title>Phytophthora megakarya and P. palmivora, closely related causal agents of cacao black pod rot, underwent increases in genome sizes and gene numbers by different mechanisms.</title>
        <authorList>
            <person name="Ali S.S."/>
            <person name="Shao J."/>
            <person name="Lary D.J."/>
            <person name="Kronmiller B."/>
            <person name="Shen D."/>
            <person name="Strem M.D."/>
            <person name="Amoako-Attah I."/>
            <person name="Akrofi A.Y."/>
            <person name="Begoude B.A."/>
            <person name="Ten Hoopen G.M."/>
            <person name="Coulibaly K."/>
            <person name="Kebe B.I."/>
            <person name="Melnick R.L."/>
            <person name="Guiltinan M.J."/>
            <person name="Tyler B.M."/>
            <person name="Meinhardt L.W."/>
            <person name="Bailey B.A."/>
        </authorList>
    </citation>
    <scope>NUCLEOTIDE SEQUENCE [LARGE SCALE GENOMIC DNA]</scope>
    <source>
        <strain evidence="3">sbr112.9</strain>
    </source>
</reference>
<dbReference type="OrthoDB" id="1607513at2759"/>
<dbReference type="EMBL" id="NCKW01009525">
    <property type="protein sequence ID" value="POM66825.1"/>
    <property type="molecule type" value="Genomic_DNA"/>
</dbReference>
<organism evidence="2 3">
    <name type="scientific">Phytophthora palmivora</name>
    <dbReference type="NCBI Taxonomy" id="4796"/>
    <lineage>
        <taxon>Eukaryota</taxon>
        <taxon>Sar</taxon>
        <taxon>Stramenopiles</taxon>
        <taxon>Oomycota</taxon>
        <taxon>Peronosporomycetes</taxon>
        <taxon>Peronosporales</taxon>
        <taxon>Peronosporaceae</taxon>
        <taxon>Phytophthora</taxon>
    </lineage>
</organism>
<sequence>MGTDMNASIDNGSECGRTSCALDPQPSAKKVNLAWLTDAFSGGIAEFDEEEKISLYLGDAQGTPVTSNPLKWWTKERRNFGAIRVSVFSKRKYIVRDIMFVGENYEENDDNIPSGENNNSDDDSE</sequence>
<evidence type="ECO:0000256" key="1">
    <source>
        <dbReference type="SAM" id="MobiDB-lite"/>
    </source>
</evidence>